<evidence type="ECO:0000256" key="1">
    <source>
        <dbReference type="ARBA" id="ARBA00007471"/>
    </source>
</evidence>
<organism evidence="3 4">
    <name type="scientific">Zootermopsis nevadensis</name>
    <name type="common">Dampwood termite</name>
    <dbReference type="NCBI Taxonomy" id="136037"/>
    <lineage>
        <taxon>Eukaryota</taxon>
        <taxon>Metazoa</taxon>
        <taxon>Ecdysozoa</taxon>
        <taxon>Arthropoda</taxon>
        <taxon>Hexapoda</taxon>
        <taxon>Insecta</taxon>
        <taxon>Pterygota</taxon>
        <taxon>Neoptera</taxon>
        <taxon>Polyneoptera</taxon>
        <taxon>Dictyoptera</taxon>
        <taxon>Blattodea</taxon>
        <taxon>Blattoidea</taxon>
        <taxon>Termitoidae</taxon>
        <taxon>Termopsidae</taxon>
        <taxon>Zootermopsis</taxon>
    </lineage>
</organism>
<dbReference type="InterPro" id="IPR029021">
    <property type="entry name" value="Prot-tyrosine_phosphatase-like"/>
</dbReference>
<dbReference type="PANTHER" id="PTHR10807">
    <property type="entry name" value="MYOTUBULARIN-RELATED"/>
    <property type="match status" value="1"/>
</dbReference>
<reference evidence="3 4" key="1">
    <citation type="journal article" date="2014" name="Nat. Commun.">
        <title>Molecular traces of alternative social organization in a termite genome.</title>
        <authorList>
            <person name="Terrapon N."/>
            <person name="Li C."/>
            <person name="Robertson H.M."/>
            <person name="Ji L."/>
            <person name="Meng X."/>
            <person name="Booth W."/>
            <person name="Chen Z."/>
            <person name="Childers C.P."/>
            <person name="Glastad K.M."/>
            <person name="Gokhale K."/>
            <person name="Gowin J."/>
            <person name="Gronenberg W."/>
            <person name="Hermansen R.A."/>
            <person name="Hu H."/>
            <person name="Hunt B.G."/>
            <person name="Huylmans A.K."/>
            <person name="Khalil S.M."/>
            <person name="Mitchell R.D."/>
            <person name="Munoz-Torres M.C."/>
            <person name="Mustard J.A."/>
            <person name="Pan H."/>
            <person name="Reese J.T."/>
            <person name="Scharf M.E."/>
            <person name="Sun F."/>
            <person name="Vogel H."/>
            <person name="Xiao J."/>
            <person name="Yang W."/>
            <person name="Yang Z."/>
            <person name="Yang Z."/>
            <person name="Zhou J."/>
            <person name="Zhu J."/>
            <person name="Brent C.S."/>
            <person name="Elsik C.G."/>
            <person name="Goodisman M.A."/>
            <person name="Liberles D.A."/>
            <person name="Roe R.M."/>
            <person name="Vargo E.L."/>
            <person name="Vilcinskas A."/>
            <person name="Wang J."/>
            <person name="Bornberg-Bauer E."/>
            <person name="Korb J."/>
            <person name="Zhang G."/>
            <person name="Liebig J."/>
        </authorList>
    </citation>
    <scope>NUCLEOTIDE SEQUENCE [LARGE SCALE GENOMIC DNA]</scope>
    <source>
        <tissue evidence="3">Whole organism</tissue>
    </source>
</reference>
<dbReference type="eggNOG" id="KOG1089">
    <property type="taxonomic scope" value="Eukaryota"/>
</dbReference>
<proteinExistence type="inferred from homology"/>
<dbReference type="AlphaFoldDB" id="A0A067QF58"/>
<dbReference type="FunCoup" id="A0A067QF58">
    <property type="interactions" value="1515"/>
</dbReference>
<gene>
    <name evidence="3" type="ORF">L798_05822</name>
</gene>
<keyword evidence="4" id="KW-1185">Reference proteome</keyword>
<dbReference type="InterPro" id="IPR011993">
    <property type="entry name" value="PH-like_dom_sf"/>
</dbReference>
<accession>A0A067QF58</accession>
<protein>
    <submittedName>
        <fullName evidence="3">Myotubularin-related protein 10-B</fullName>
    </submittedName>
</protein>
<feature type="domain" description="Myotubularin phosphatase" evidence="2">
    <location>
        <begin position="193"/>
        <end position="549"/>
    </location>
</feature>
<dbReference type="PANTHER" id="PTHR10807:SF110">
    <property type="entry name" value="FI17948P1"/>
    <property type="match status" value="1"/>
</dbReference>
<dbReference type="STRING" id="136037.A0A067QF58"/>
<comment type="similarity">
    <text evidence="1">Belongs to the protein-tyrosine phosphatase family. Non-receptor class myotubularin subfamily.</text>
</comment>
<dbReference type="GO" id="GO:0046856">
    <property type="term" value="P:phosphatidylinositol dephosphorylation"/>
    <property type="evidence" value="ECO:0007669"/>
    <property type="project" value="TreeGrafter"/>
</dbReference>
<dbReference type="InParanoid" id="A0A067QF58"/>
<dbReference type="GO" id="GO:0005737">
    <property type="term" value="C:cytoplasm"/>
    <property type="evidence" value="ECO:0007669"/>
    <property type="project" value="TreeGrafter"/>
</dbReference>
<dbReference type="InterPro" id="IPR010569">
    <property type="entry name" value="Myotubularin-like_Pase_dom"/>
</dbReference>
<evidence type="ECO:0000313" key="3">
    <source>
        <dbReference type="EMBL" id="KDQ94596.1"/>
    </source>
</evidence>
<dbReference type="InterPro" id="IPR030564">
    <property type="entry name" value="Myotubularin"/>
</dbReference>
<dbReference type="SUPFAM" id="SSF50729">
    <property type="entry name" value="PH domain-like"/>
    <property type="match status" value="1"/>
</dbReference>
<dbReference type="PROSITE" id="PS51339">
    <property type="entry name" value="PPASE_MYOTUBULARIN"/>
    <property type="match status" value="1"/>
</dbReference>
<dbReference type="Pfam" id="PF12578">
    <property type="entry name" value="3-PAP"/>
    <property type="match status" value="1"/>
</dbReference>
<dbReference type="OMA" id="SVPQDRF"/>
<dbReference type="Gene3D" id="2.30.29.30">
    <property type="entry name" value="Pleckstrin-homology domain (PH domain)/Phosphotyrosine-binding domain (PTB)"/>
    <property type="match status" value="1"/>
</dbReference>
<dbReference type="Pfam" id="PF06602">
    <property type="entry name" value="Myotub-related"/>
    <property type="match status" value="2"/>
</dbReference>
<evidence type="ECO:0000259" key="2">
    <source>
        <dbReference type="PROSITE" id="PS51339"/>
    </source>
</evidence>
<dbReference type="SUPFAM" id="SSF52799">
    <property type="entry name" value="(Phosphotyrosine protein) phosphatases II"/>
    <property type="match status" value="1"/>
</dbReference>
<dbReference type="Proteomes" id="UP000027135">
    <property type="component" value="Unassembled WGS sequence"/>
</dbReference>
<dbReference type="InterPro" id="IPR022587">
    <property type="entry name" value="MTMR12-like_C"/>
</dbReference>
<dbReference type="OrthoDB" id="271628at2759"/>
<dbReference type="GO" id="GO:0016020">
    <property type="term" value="C:membrane"/>
    <property type="evidence" value="ECO:0007669"/>
    <property type="project" value="TreeGrafter"/>
</dbReference>
<dbReference type="CDD" id="cd14537">
    <property type="entry name" value="PTP-MTMR10-like"/>
    <property type="match status" value="1"/>
</dbReference>
<dbReference type="EMBL" id="KK853714">
    <property type="protein sequence ID" value="KDQ94596.1"/>
    <property type="molecule type" value="Genomic_DNA"/>
</dbReference>
<evidence type="ECO:0000313" key="4">
    <source>
        <dbReference type="Proteomes" id="UP000027135"/>
    </source>
</evidence>
<sequence length="638" mass="72633">MNERKMSNSFKSYVGFEDHDSQSLNTSGDDSFTELNPRLLPGEVVIAEAQNVLLFAPVSEQKQGKSGSLSVTNFKLAFVTTEERPKEESGQQNLLLGEYEVCLSNVDVVYQLVGDKKRRLTPGNNVTGKVRGLHILCKNMKVLSFSFKFSPVGHGKNLTNALLHHAFPRRHQLLFAYDYREPYYNCQREVCSFRGLADWERELLRTGCQGWRLSAVNQSFQLSTSLPQWLIVPQEVLDWQLGDAARHFRGSRPPIWCWGSSHGAALVRMADIHPTITDRVKENVMLENVRKSHPQRRQPVLLDLSKDFPSPRDVQISYTKFRELCAPESLRLFWIQDNNFFSLLEGSRWLQIVSVCLRKSIEAAEAIQRDETVVLQEGDGRDMCCIVASLVQVLLDPYWRSLRGFQTLIQKEWVVLGHPFCTRLAHVFSTESEQSPEFLVFLDCMWQLLQQFPAAFEFTETYLTTLWDSAHVSVFETFLFDCERDRTLATADPNNRLVLRSIWDWGEQFPEQDIALFTNPLYEACSHSQPKELLPHGGLSSLSLWRQCYFRWLPLLEIPGGGLAQIDLHHRQLSAEVAALQRGESAPEQTLTQVGSFFPFSHGITRPGALLASSLTLNTSFLPGEAFLDSQSLLNAPD</sequence>
<name>A0A067QF58_ZOONE</name>